<sequence length="360" mass="42378">MYKQLHMHIWLKDPKNLQFNRQSQLHIQNEPSVSFTQIISVPPENVILYFYKSPEILQLLLNQITSPIYSDRTKALFIVYNIISDLEVRFSLVKRYNFYANLPFFIKENSDNMNTIINIFNIYAQITNSDSDLTNQFFDFINKNFIDFLNYSPEMLNPYLFFMLNTARQYSQLEHLVQIEFQVVFQFLLKFVLKPQSSITVKFSNAFILLKTLNLLTLTNGIYFLLDNKALQLVNLILRKQKGPQLVEVCQFILQISQLLDLQQIGILIANLNLQQINRMIVCFKVFNFLLEALEDALNNNYDRVITCFSAQQIQNLLIQSKFTQTYKLFITKDNVEDISLVFARLKEVLRVDCSSLFQD</sequence>
<evidence type="ECO:0000313" key="1">
    <source>
        <dbReference type="EMBL" id="KAH0574498.1"/>
    </source>
</evidence>
<organism evidence="1 2">
    <name type="scientific">Spironucleus salmonicida</name>
    <dbReference type="NCBI Taxonomy" id="348837"/>
    <lineage>
        <taxon>Eukaryota</taxon>
        <taxon>Metamonada</taxon>
        <taxon>Diplomonadida</taxon>
        <taxon>Hexamitidae</taxon>
        <taxon>Hexamitinae</taxon>
        <taxon>Spironucleus</taxon>
    </lineage>
</organism>
<keyword evidence="2" id="KW-1185">Reference proteome</keyword>
<dbReference type="InterPro" id="IPR016024">
    <property type="entry name" value="ARM-type_fold"/>
</dbReference>
<dbReference type="SUPFAM" id="SSF48371">
    <property type="entry name" value="ARM repeat"/>
    <property type="match status" value="1"/>
</dbReference>
<dbReference type="AlphaFoldDB" id="A0A9P8LUW4"/>
<dbReference type="EMBL" id="AUWU02000004">
    <property type="protein sequence ID" value="KAH0574498.1"/>
    <property type="molecule type" value="Genomic_DNA"/>
</dbReference>
<proteinExistence type="predicted"/>
<dbReference type="GeneID" id="94298479"/>
<gene>
    <name evidence="1" type="ORF">SS50377_24456</name>
</gene>
<reference evidence="1 2" key="1">
    <citation type="journal article" date="2014" name="PLoS Genet.">
        <title>The Genome of Spironucleus salmonicida Highlights a Fish Pathogen Adapted to Fluctuating Environments.</title>
        <authorList>
            <person name="Xu F."/>
            <person name="Jerlstrom-Hultqvist J."/>
            <person name="Einarsson E."/>
            <person name="Astvaldsson A."/>
            <person name="Svard S.G."/>
            <person name="Andersson J.O."/>
        </authorList>
    </citation>
    <scope>NUCLEOTIDE SEQUENCE [LARGE SCALE GENOMIC DNA]</scope>
    <source>
        <strain evidence="1 2">ATCC 50377</strain>
    </source>
</reference>
<dbReference type="KEGG" id="ssao:94298479"/>
<comment type="caution">
    <text evidence="1">The sequence shown here is derived from an EMBL/GenBank/DDBJ whole genome shotgun (WGS) entry which is preliminary data.</text>
</comment>
<protein>
    <submittedName>
        <fullName evidence="1">Uncharacterized protein</fullName>
    </submittedName>
</protein>
<dbReference type="RefSeq" id="XP_067765271.1">
    <property type="nucleotide sequence ID" value="XM_067908297.1"/>
</dbReference>
<evidence type="ECO:0000313" key="2">
    <source>
        <dbReference type="Proteomes" id="UP000018208"/>
    </source>
</evidence>
<accession>A0A9P8LUW4</accession>
<dbReference type="Proteomes" id="UP000018208">
    <property type="component" value="Unassembled WGS sequence"/>
</dbReference>
<name>A0A9P8LUW4_9EUKA</name>